<dbReference type="InterPro" id="IPR018244">
    <property type="entry name" value="Allrgn_V5/Tpx1_CS"/>
</dbReference>
<dbReference type="OrthoDB" id="737510at2759"/>
<protein>
    <submittedName>
        <fullName evidence="6">Cysteine-rich venom protein tigrin-like</fullName>
    </submittedName>
</protein>
<dbReference type="InterPro" id="IPR035940">
    <property type="entry name" value="CAP_sf"/>
</dbReference>
<comment type="similarity">
    <text evidence="1">Belongs to the CRISP family.</text>
</comment>
<accession>A0A6P8QZ55</accession>
<gene>
    <name evidence="6" type="primary">LOC117356564</name>
</gene>
<dbReference type="AlphaFoldDB" id="A0A6P8QZ55"/>
<dbReference type="Proteomes" id="UP000515159">
    <property type="component" value="Chromosome 3"/>
</dbReference>
<dbReference type="Pfam" id="PF08562">
    <property type="entry name" value="Crisp"/>
    <property type="match status" value="1"/>
</dbReference>
<dbReference type="Pfam" id="PF00188">
    <property type="entry name" value="CAP"/>
    <property type="match status" value="1"/>
</dbReference>
<reference evidence="6" key="1">
    <citation type="submission" date="2025-08" db="UniProtKB">
        <authorList>
            <consortium name="RefSeq"/>
        </authorList>
    </citation>
    <scope>IDENTIFICATION</scope>
</reference>
<dbReference type="PRINTS" id="PR00837">
    <property type="entry name" value="V5TPXLIKE"/>
</dbReference>
<comment type="caution">
    <text evidence="3">Lacks conserved residue(s) required for the propagation of feature annotation.</text>
</comment>
<feature type="domain" description="ShKT" evidence="4">
    <location>
        <begin position="147"/>
        <end position="179"/>
    </location>
</feature>
<dbReference type="SMART" id="SM00198">
    <property type="entry name" value="SCP"/>
    <property type="match status" value="1"/>
</dbReference>
<dbReference type="InterPro" id="IPR001283">
    <property type="entry name" value="CRISP-related"/>
</dbReference>
<dbReference type="InterPro" id="IPR003582">
    <property type="entry name" value="ShKT_dom"/>
</dbReference>
<dbReference type="InParanoid" id="A0A6P8QZ55"/>
<sequence>MLKMKWNATLANTAKLWANICSQNHSPNDQKKINGFSSGENLYMSQAAEPWTNIIQSWYREGANFEYGKGSINGKATGHYTQVVWYRSNEIGCAFAHCPTSKYNHYYVCQYFPAGNVEQIINTPYKKGNLCKNCPNNCENGLCTNPCLYLDKYFNCADFHTDGACDPDLGNSCPATCNCKTEIK</sequence>
<dbReference type="SUPFAM" id="SSF57546">
    <property type="entry name" value="Crisp domain-like"/>
    <property type="match status" value="1"/>
</dbReference>
<dbReference type="Gene3D" id="1.10.10.740">
    <property type="entry name" value="Crisp domain"/>
    <property type="match status" value="1"/>
</dbReference>
<dbReference type="PROSITE" id="PS51670">
    <property type="entry name" value="SHKT"/>
    <property type="match status" value="1"/>
</dbReference>
<dbReference type="InterPro" id="IPR042076">
    <property type="entry name" value="Crisp-like_dom"/>
</dbReference>
<evidence type="ECO:0000313" key="6">
    <source>
        <dbReference type="RefSeq" id="XP_033791826.1"/>
    </source>
</evidence>
<dbReference type="RefSeq" id="XP_033791826.1">
    <property type="nucleotide sequence ID" value="XM_033935935.1"/>
</dbReference>
<evidence type="ECO:0000256" key="3">
    <source>
        <dbReference type="PROSITE-ProRule" id="PRU01005"/>
    </source>
</evidence>
<dbReference type="GO" id="GO:0005576">
    <property type="term" value="C:extracellular region"/>
    <property type="evidence" value="ECO:0007669"/>
    <property type="project" value="InterPro"/>
</dbReference>
<dbReference type="KEGG" id="gsh:117356564"/>
<name>A0A6P8QZ55_GEOSA</name>
<evidence type="ECO:0000256" key="1">
    <source>
        <dbReference type="ARBA" id="ARBA00009923"/>
    </source>
</evidence>
<dbReference type="PROSITE" id="PS01009">
    <property type="entry name" value="CRISP_1"/>
    <property type="match status" value="1"/>
</dbReference>
<dbReference type="InterPro" id="IPR014044">
    <property type="entry name" value="CAP_dom"/>
</dbReference>
<keyword evidence="2" id="KW-1015">Disulfide bond</keyword>
<dbReference type="InterPro" id="IPR002413">
    <property type="entry name" value="V5_allergen-like"/>
</dbReference>
<organism evidence="5 6">
    <name type="scientific">Geotrypetes seraphini</name>
    <name type="common">Gaboon caecilian</name>
    <name type="synonym">Caecilia seraphini</name>
    <dbReference type="NCBI Taxonomy" id="260995"/>
    <lineage>
        <taxon>Eukaryota</taxon>
        <taxon>Metazoa</taxon>
        <taxon>Chordata</taxon>
        <taxon>Craniata</taxon>
        <taxon>Vertebrata</taxon>
        <taxon>Euteleostomi</taxon>
        <taxon>Amphibia</taxon>
        <taxon>Gymnophiona</taxon>
        <taxon>Geotrypetes</taxon>
    </lineage>
</organism>
<dbReference type="GeneID" id="117356564"/>
<evidence type="ECO:0000256" key="2">
    <source>
        <dbReference type="ARBA" id="ARBA00023157"/>
    </source>
</evidence>
<dbReference type="PROSITE" id="PS01010">
    <property type="entry name" value="CRISP_2"/>
    <property type="match status" value="1"/>
</dbReference>
<dbReference type="PANTHER" id="PTHR10334">
    <property type="entry name" value="CYSTEINE-RICH SECRETORY PROTEIN-RELATED"/>
    <property type="match status" value="1"/>
</dbReference>
<dbReference type="PRINTS" id="PR00838">
    <property type="entry name" value="V5ALLERGEN"/>
</dbReference>
<keyword evidence="5" id="KW-1185">Reference proteome</keyword>
<dbReference type="SUPFAM" id="SSF55797">
    <property type="entry name" value="PR-1-like"/>
    <property type="match status" value="1"/>
</dbReference>
<proteinExistence type="inferred from homology"/>
<evidence type="ECO:0000259" key="4">
    <source>
        <dbReference type="PROSITE" id="PS51670"/>
    </source>
</evidence>
<evidence type="ECO:0000313" key="5">
    <source>
        <dbReference type="Proteomes" id="UP000515159"/>
    </source>
</evidence>
<dbReference type="Gene3D" id="3.40.33.10">
    <property type="entry name" value="CAP"/>
    <property type="match status" value="1"/>
</dbReference>
<dbReference type="InterPro" id="IPR013871">
    <property type="entry name" value="Cysteine_rich_secretory"/>
</dbReference>